<dbReference type="InterPro" id="IPR048987">
    <property type="entry name" value="PIN-TPR-GreABC"/>
</dbReference>
<evidence type="ECO:0000313" key="4">
    <source>
        <dbReference type="Proteomes" id="UP000501427"/>
    </source>
</evidence>
<reference evidence="3 4" key="1">
    <citation type="submission" date="2019-03" db="EMBL/GenBank/DDBJ databases">
        <title>Novel transposon Tn6433 accelerates the dissemination of tet(E) in Aeromonas from aerobic biofilm under oxytetracycline stress.</title>
        <authorList>
            <person name="Shi Y."/>
            <person name="Tian Z."/>
            <person name="Zhang Y."/>
            <person name="Zhang H."/>
            <person name="Yang M."/>
        </authorList>
    </citation>
    <scope>NUCLEOTIDE SEQUENCE [LARGE SCALE GENOMIC DNA]</scope>
    <source>
        <strain evidence="3 4">T0.1-19</strain>
    </source>
</reference>
<dbReference type="RefSeq" id="WP_171275163.1">
    <property type="nucleotide sequence ID" value="NZ_CAWPJG010000001.1"/>
</dbReference>
<dbReference type="EMBL" id="CP038441">
    <property type="protein sequence ID" value="QJT20105.1"/>
    <property type="molecule type" value="Genomic_DNA"/>
</dbReference>
<name>A0A6M4Y6R7_AERME</name>
<dbReference type="InterPro" id="IPR019734">
    <property type="entry name" value="TPR_rpt"/>
</dbReference>
<sequence length="1094" mass="124125">MTKQMHYGSGDNVENKYEYIIRSIKAQDLKSVADNIMHDIRHRETSRAKEKIEVIKNIGSLECEVKTVLECLLIKTNLIDNSLPSESSRQEILYFLRGRSNSDYITSVVMSILIDLESRTQPSLAHERYNSITEKSSHVIEVYLERLATESDIKEYFNSSNRIDLLEDELCGLVRGALRVHSFKLALEICTHLHDVFPSSNSQILFLICESSSLLSQGNSKHIWTLDGSVKIRVDRLIAQVSNMIDSQDARLAIVLINLLKITLFSHTDLIIMGQKHADKISTLDSDISDKINRALLSKLFENSELDFSQISIDFERYLVLIDALKRKTIKGSIVEQWINKGGSIDTGESYVNSFYMLYLKALIHKDGDNKKIVSLVDEAKKLLELNDALFIQLPPLALIELSNIFIDMDFPLLAVDYLSPMIPKEPWASPLFECYLRALVASEKHQLFLSQVALISPEEKTSFVWLLEAQVHERLNQYQYAINASRSAIALDPDDHFAWNLLLFTLRNSGVNVDERKKVLREIPDSIFLKFHETKLSLISEIASFVDINFAEKVLVDWFVKAPEIVAKPLTQIHASSLSNRPEITDNPYTPEYCGDGITYSDGVKTYNRIIVKNLDVTHPSLLDAESPTGKILDSMKEGETINDPIYGEFTVIERLSPYIAAFRHAIELRDRINDGTDVFKLYTVPDSEDEFIPYFEKILKALSEKDRKKHDVLRSDKIPLTMRGRYTAPDNPIKGAVTHLTSADSTQYIALYDDGIKKPSKVVIDLYTAVYFSLMGFSTYLSNSSVEIVISEQSKKFYDHWLSDILREDYLAIEYTDDGMRKYTHKDIKQNSFQFINELKTLMSVVKVESLIPSDTPNELVSIRDMIDGTVYSTFQLSVANNIPWLCIDHVMCMLAKQSNYPTVNINSFVIDVVESISLNAKLQSIKLNLFAGTPVPILYSDVIELSLSSIHEHVYLVAKFIEKYGASFQSPQALKSFMLEVTGKATVMACLEGSILKGGRCYNSEYDGYAENVFNHACHTALSELDGDTAEKRLALFIFNLLLRHGHIKNYPDLISFLASSFARGHFLDIPKLNCHMQELQDMVLSNSNNA</sequence>
<evidence type="ECO:0000259" key="2">
    <source>
        <dbReference type="Pfam" id="PF20698"/>
    </source>
</evidence>
<feature type="domain" description="PIN" evidence="2">
    <location>
        <begin position="765"/>
        <end position="899"/>
    </location>
</feature>
<feature type="repeat" description="TPR" evidence="1">
    <location>
        <begin position="463"/>
        <end position="496"/>
    </location>
</feature>
<dbReference type="SUPFAM" id="SSF48452">
    <property type="entry name" value="TPR-like"/>
    <property type="match status" value="1"/>
</dbReference>
<accession>A0A6M4Y6R7</accession>
<protein>
    <recommendedName>
        <fullName evidence="2">PIN domain-containing protein</fullName>
    </recommendedName>
</protein>
<proteinExistence type="predicted"/>
<evidence type="ECO:0000313" key="3">
    <source>
        <dbReference type="EMBL" id="QJT20105.1"/>
    </source>
</evidence>
<dbReference type="Pfam" id="PF20698">
    <property type="entry name" value="PIN-TPR-GreABC"/>
    <property type="match status" value="1"/>
</dbReference>
<dbReference type="Proteomes" id="UP000501427">
    <property type="component" value="Chromosome"/>
</dbReference>
<evidence type="ECO:0000256" key="1">
    <source>
        <dbReference type="PROSITE-ProRule" id="PRU00339"/>
    </source>
</evidence>
<dbReference type="AlphaFoldDB" id="A0A6M4Y6R7"/>
<keyword evidence="1" id="KW-0802">TPR repeat</keyword>
<dbReference type="PROSITE" id="PS50005">
    <property type="entry name" value="TPR"/>
    <property type="match status" value="1"/>
</dbReference>
<dbReference type="InterPro" id="IPR011990">
    <property type="entry name" value="TPR-like_helical_dom_sf"/>
</dbReference>
<gene>
    <name evidence="3" type="ORF">E4184_00455</name>
</gene>
<organism evidence="3 4">
    <name type="scientific">Aeromonas media</name>
    <dbReference type="NCBI Taxonomy" id="651"/>
    <lineage>
        <taxon>Bacteria</taxon>
        <taxon>Pseudomonadati</taxon>
        <taxon>Pseudomonadota</taxon>
        <taxon>Gammaproteobacteria</taxon>
        <taxon>Aeromonadales</taxon>
        <taxon>Aeromonadaceae</taxon>
        <taxon>Aeromonas</taxon>
    </lineage>
</organism>
<dbReference type="Gene3D" id="1.25.40.10">
    <property type="entry name" value="Tetratricopeptide repeat domain"/>
    <property type="match status" value="1"/>
</dbReference>